<name>A0A1E3HZR4_9TREE</name>
<feature type="region of interest" description="Disordered" evidence="1">
    <location>
        <begin position="1"/>
        <end position="31"/>
    </location>
</feature>
<accession>A0A1E3HZR4</accession>
<protein>
    <submittedName>
        <fullName evidence="2">Uncharacterized protein</fullName>
    </submittedName>
</protein>
<reference evidence="2 3" key="1">
    <citation type="submission" date="2016-06" db="EMBL/GenBank/DDBJ databases">
        <title>Evolution of pathogenesis and genome organization in the Tremellales.</title>
        <authorList>
            <person name="Cuomo C."/>
            <person name="Litvintseva A."/>
            <person name="Heitman J."/>
            <person name="Chen Y."/>
            <person name="Sun S."/>
            <person name="Springer D."/>
            <person name="Dromer F."/>
            <person name="Young S."/>
            <person name="Zeng Q."/>
            <person name="Chapman S."/>
            <person name="Gujja S."/>
            <person name="Saif S."/>
            <person name="Birren B."/>
        </authorList>
    </citation>
    <scope>NUCLEOTIDE SEQUENCE [LARGE SCALE GENOMIC DNA]</scope>
    <source>
        <strain evidence="2 3">CBS 6039</strain>
    </source>
</reference>
<feature type="region of interest" description="Disordered" evidence="1">
    <location>
        <begin position="311"/>
        <end position="331"/>
    </location>
</feature>
<gene>
    <name evidence="2" type="ORF">L202_02129</name>
</gene>
<feature type="compositionally biased region" description="Polar residues" evidence="1">
    <location>
        <begin position="1"/>
        <end position="10"/>
    </location>
</feature>
<feature type="region of interest" description="Disordered" evidence="1">
    <location>
        <begin position="194"/>
        <end position="233"/>
    </location>
</feature>
<evidence type="ECO:0000256" key="1">
    <source>
        <dbReference type="SAM" id="MobiDB-lite"/>
    </source>
</evidence>
<evidence type="ECO:0000313" key="2">
    <source>
        <dbReference type="EMBL" id="ODN81738.1"/>
    </source>
</evidence>
<feature type="region of interest" description="Disordered" evidence="1">
    <location>
        <begin position="138"/>
        <end position="169"/>
    </location>
</feature>
<sequence>MSVITTSPSTALVGGHYDTNTSPHTKSDLISPDEATTVSRGFDAASRLLSAGGSQYKRIKADVAKHLYSEIFQGDGTGAGFDQAELEEISRQDRETFQQASNAFDELEGLKSQLRAIDQRTDGAVSGGFAEIFEDFDQADQDGPRDGSTPKQVAEYPAQPEGRELAGRPDEIYEGYDLSSIEDELALSSLYSSNGEASDLSTGWDKSLTGPEYKQVQGPPPPRHPEHSEMTALPERSQQQISYHMGEDGLESQPPSRVQRGISAPPNRSQMDFNALKNWYLTRVSRRTGEPKTMFDLNQTVSEPLSVPDFASRAPRAQPRTDRGYAPSAAPSQVSMISGAASNDLDRFFSFGGDAAQTIQSALQSGAEGEFAEMETEDGGVVTRGQASGVTADGRKFTMMVSKSVSSTMGGTGRSRAASLFGGPLTAQRSFM</sequence>
<dbReference type="AlphaFoldDB" id="A0A1E3HZR4"/>
<dbReference type="OrthoDB" id="10283572at2759"/>
<dbReference type="Proteomes" id="UP000094065">
    <property type="component" value="Unassembled WGS sequence"/>
</dbReference>
<organism evidence="2 3">
    <name type="scientific">Cryptococcus amylolentus CBS 6039</name>
    <dbReference type="NCBI Taxonomy" id="1295533"/>
    <lineage>
        <taxon>Eukaryota</taxon>
        <taxon>Fungi</taxon>
        <taxon>Dikarya</taxon>
        <taxon>Basidiomycota</taxon>
        <taxon>Agaricomycotina</taxon>
        <taxon>Tremellomycetes</taxon>
        <taxon>Tremellales</taxon>
        <taxon>Cryptococcaceae</taxon>
        <taxon>Cryptococcus</taxon>
    </lineage>
</organism>
<evidence type="ECO:0000313" key="3">
    <source>
        <dbReference type="Proteomes" id="UP000094065"/>
    </source>
</evidence>
<dbReference type="GeneID" id="30153438"/>
<keyword evidence="3" id="KW-1185">Reference proteome</keyword>
<comment type="caution">
    <text evidence="2">The sequence shown here is derived from an EMBL/GenBank/DDBJ whole genome shotgun (WGS) entry which is preliminary data.</text>
</comment>
<proteinExistence type="predicted"/>
<dbReference type="RefSeq" id="XP_018996057.1">
    <property type="nucleotide sequence ID" value="XM_019135654.1"/>
</dbReference>
<dbReference type="EMBL" id="AWGJ01000003">
    <property type="protein sequence ID" value="ODN81738.1"/>
    <property type="molecule type" value="Genomic_DNA"/>
</dbReference>
<feature type="region of interest" description="Disordered" evidence="1">
    <location>
        <begin position="246"/>
        <end position="269"/>
    </location>
</feature>